<dbReference type="Proteomes" id="UP001140206">
    <property type="component" value="Chromosome 5"/>
</dbReference>
<accession>A0AAV8C280</accession>
<evidence type="ECO:0000313" key="3">
    <source>
        <dbReference type="EMBL" id="KAJ4749557.1"/>
    </source>
</evidence>
<sequence>MKSHKITKSPAVRVLPSSNTPSGILPFSSIDRCAGGTVLIDTIHVFTYGSVEAAPRIRDAFAKALVYYYPIAGKIIEKNPGEPEIDCTGEGIWFVEAKANCSLEEVNFLEMPLTIPKEQLLPQPPPQTKFQYEILLVQVTEYTCGGFTVGISSSHLVYDGVGHAQFMKAVAEMARGLPKPTVEPVWCRENIPVPAKAPAHGGPPPSFTPFNFTTSIVDISGGSINRIKDLYMAETGQRSSTFEVATAILLKCRARAIDLAPEAEIRLGFLANTRHLLHGVLPSVEGYYGNCAYPIGITKSSEEINEASLVEVISFIQGAKKTLSSKFEDWINGGTEANQYMSSDYGTLVVSDWSKMGLNEVDFGWGPPRSVMPLNDNVDFIASAIYLKPPLPKIGIRLVLRCVKEEHSAVFCAELSKFA</sequence>
<protein>
    <submittedName>
        <fullName evidence="3">HXXXD-type acyl-transferase family protein</fullName>
    </submittedName>
</protein>
<dbReference type="Pfam" id="PF02458">
    <property type="entry name" value="Transferase"/>
    <property type="match status" value="1"/>
</dbReference>
<name>A0AAV8C280_9POAL</name>
<dbReference type="Gene3D" id="3.30.559.10">
    <property type="entry name" value="Chloramphenicol acetyltransferase-like domain"/>
    <property type="match status" value="2"/>
</dbReference>
<proteinExistence type="inferred from homology"/>
<evidence type="ECO:0000313" key="4">
    <source>
        <dbReference type="Proteomes" id="UP001140206"/>
    </source>
</evidence>
<evidence type="ECO:0000313" key="2">
    <source>
        <dbReference type="EMBL" id="KAJ4733711.1"/>
    </source>
</evidence>
<dbReference type="PANTHER" id="PTHR31147:SF2">
    <property type="entry name" value="OS01G0615300 PROTEIN"/>
    <property type="match status" value="1"/>
</dbReference>
<evidence type="ECO:0000256" key="1">
    <source>
        <dbReference type="ARBA" id="ARBA00009861"/>
    </source>
</evidence>
<reference evidence="3" key="1">
    <citation type="submission" date="2022-08" db="EMBL/GenBank/DDBJ databases">
        <authorList>
            <person name="Marques A."/>
        </authorList>
    </citation>
    <scope>NUCLEOTIDE SEQUENCE</scope>
    <source>
        <strain evidence="3">RhyPub2mFocal</strain>
        <tissue evidence="3">Leaves</tissue>
    </source>
</reference>
<dbReference type="AlphaFoldDB" id="A0AAV8C280"/>
<dbReference type="PANTHER" id="PTHR31147">
    <property type="entry name" value="ACYL TRANSFERASE 4"/>
    <property type="match status" value="1"/>
</dbReference>
<dbReference type="EMBL" id="JAMFTS010005334">
    <property type="protein sequence ID" value="KAJ4733711.1"/>
    <property type="molecule type" value="Genomic_DNA"/>
</dbReference>
<organism evidence="3 4">
    <name type="scientific">Rhynchospora pubera</name>
    <dbReference type="NCBI Taxonomy" id="906938"/>
    <lineage>
        <taxon>Eukaryota</taxon>
        <taxon>Viridiplantae</taxon>
        <taxon>Streptophyta</taxon>
        <taxon>Embryophyta</taxon>
        <taxon>Tracheophyta</taxon>
        <taxon>Spermatophyta</taxon>
        <taxon>Magnoliopsida</taxon>
        <taxon>Liliopsida</taxon>
        <taxon>Poales</taxon>
        <taxon>Cyperaceae</taxon>
        <taxon>Cyperoideae</taxon>
        <taxon>Rhynchosporeae</taxon>
        <taxon>Rhynchospora</taxon>
    </lineage>
</organism>
<gene>
    <name evidence="2" type="ORF">LUZ62_001131</name>
    <name evidence="3" type="ORF">LUZ62_083962</name>
</gene>
<dbReference type="InterPro" id="IPR023213">
    <property type="entry name" value="CAT-like_dom_sf"/>
</dbReference>
<comment type="similarity">
    <text evidence="1">Belongs to the plant acyltransferase family.</text>
</comment>
<comment type="caution">
    <text evidence="3">The sequence shown here is derived from an EMBL/GenBank/DDBJ whole genome shotgun (WGS) entry which is preliminary data.</text>
</comment>
<dbReference type="InterPro" id="IPR050898">
    <property type="entry name" value="Plant_acyltransferase"/>
</dbReference>
<keyword evidence="4" id="KW-1185">Reference proteome</keyword>
<dbReference type="EMBL" id="JAMFTS010000005">
    <property type="protein sequence ID" value="KAJ4749557.1"/>
    <property type="molecule type" value="Genomic_DNA"/>
</dbReference>